<feature type="compositionally biased region" description="Polar residues" evidence="1">
    <location>
        <begin position="1"/>
        <end position="11"/>
    </location>
</feature>
<gene>
    <name evidence="2" type="ORF">DOTSEDRAFT_72381</name>
</gene>
<evidence type="ECO:0000313" key="2">
    <source>
        <dbReference type="EMBL" id="EME42921.1"/>
    </source>
</evidence>
<sequence length="281" mass="30675">MPFQQAETMTPSDLIDHADDVPVSEDESYFSSKYEPEYLTRLSLAVEKNMRSGVQDDNDSTRSGVSRAKRSSTSTRASTATTASTLSCLSFQSDDVVFNFPVPPSSDFAPSMQLPSQLGSLTYLPKSPTEHAKAQDWIHIRNSSGASDAPHQALPLARPPRRVRKKPAGQLKQKERLAPVTRCRTGSDASAALPQWMASDLPIRPEAAAEEKLEHGDKAETDFVKSFRARLCAPERQRRAAFGNRQQTAKEALEARIAAAANPRKSKIAVTSPALANKLGL</sequence>
<feature type="region of interest" description="Disordered" evidence="1">
    <location>
        <begin position="143"/>
        <end position="176"/>
    </location>
</feature>
<protein>
    <submittedName>
        <fullName evidence="2">Uncharacterized protein</fullName>
    </submittedName>
</protein>
<dbReference type="OrthoDB" id="10675743at2759"/>
<reference evidence="3" key="1">
    <citation type="journal article" date="2012" name="PLoS Genet.">
        <title>The genomes of the fungal plant pathogens Cladosporium fulvum and Dothistroma septosporum reveal adaptation to different hosts and lifestyles but also signatures of common ancestry.</title>
        <authorList>
            <person name="de Wit P.J.G.M."/>
            <person name="van der Burgt A."/>
            <person name="Oekmen B."/>
            <person name="Stergiopoulos I."/>
            <person name="Abd-Elsalam K.A."/>
            <person name="Aerts A.L."/>
            <person name="Bahkali A.H."/>
            <person name="Beenen H.G."/>
            <person name="Chettri P."/>
            <person name="Cox M.P."/>
            <person name="Datema E."/>
            <person name="de Vries R.P."/>
            <person name="Dhillon B."/>
            <person name="Ganley A.R."/>
            <person name="Griffiths S.A."/>
            <person name="Guo Y."/>
            <person name="Hamelin R.C."/>
            <person name="Henrissat B."/>
            <person name="Kabir M.S."/>
            <person name="Jashni M.K."/>
            <person name="Kema G."/>
            <person name="Klaubauf S."/>
            <person name="Lapidus A."/>
            <person name="Levasseur A."/>
            <person name="Lindquist E."/>
            <person name="Mehrabi R."/>
            <person name="Ohm R.A."/>
            <person name="Owen T.J."/>
            <person name="Salamov A."/>
            <person name="Schwelm A."/>
            <person name="Schijlen E."/>
            <person name="Sun H."/>
            <person name="van den Burg H.A."/>
            <person name="van Ham R.C.H.J."/>
            <person name="Zhang S."/>
            <person name="Goodwin S.B."/>
            <person name="Grigoriev I.V."/>
            <person name="Collemare J."/>
            <person name="Bradshaw R.E."/>
        </authorList>
    </citation>
    <scope>NUCLEOTIDE SEQUENCE [LARGE SCALE GENOMIC DNA]</scope>
    <source>
        <strain evidence="3">NZE10 / CBS 128990</strain>
    </source>
</reference>
<evidence type="ECO:0000256" key="1">
    <source>
        <dbReference type="SAM" id="MobiDB-lite"/>
    </source>
</evidence>
<dbReference type="AlphaFoldDB" id="M2YLP3"/>
<dbReference type="EMBL" id="KB446540">
    <property type="protein sequence ID" value="EME42921.1"/>
    <property type="molecule type" value="Genomic_DNA"/>
</dbReference>
<feature type="compositionally biased region" description="Low complexity" evidence="1">
    <location>
        <begin position="71"/>
        <end position="83"/>
    </location>
</feature>
<dbReference type="HOGENOM" id="CLU_990526_0_0_1"/>
<name>M2YLP3_DOTSN</name>
<evidence type="ECO:0000313" key="3">
    <source>
        <dbReference type="Proteomes" id="UP000016933"/>
    </source>
</evidence>
<feature type="region of interest" description="Disordered" evidence="1">
    <location>
        <begin position="50"/>
        <end position="83"/>
    </location>
</feature>
<proteinExistence type="predicted"/>
<keyword evidence="3" id="KW-1185">Reference proteome</keyword>
<feature type="region of interest" description="Disordered" evidence="1">
    <location>
        <begin position="1"/>
        <end position="21"/>
    </location>
</feature>
<accession>M2YLP3</accession>
<dbReference type="Proteomes" id="UP000016933">
    <property type="component" value="Unassembled WGS sequence"/>
</dbReference>
<reference evidence="2 3" key="2">
    <citation type="journal article" date="2012" name="PLoS Pathog.">
        <title>Diverse lifestyles and strategies of plant pathogenesis encoded in the genomes of eighteen Dothideomycetes fungi.</title>
        <authorList>
            <person name="Ohm R.A."/>
            <person name="Feau N."/>
            <person name="Henrissat B."/>
            <person name="Schoch C.L."/>
            <person name="Horwitz B.A."/>
            <person name="Barry K.W."/>
            <person name="Condon B.J."/>
            <person name="Copeland A.C."/>
            <person name="Dhillon B."/>
            <person name="Glaser F."/>
            <person name="Hesse C.N."/>
            <person name="Kosti I."/>
            <person name="LaButti K."/>
            <person name="Lindquist E.A."/>
            <person name="Lucas S."/>
            <person name="Salamov A.A."/>
            <person name="Bradshaw R.E."/>
            <person name="Ciuffetti L."/>
            <person name="Hamelin R.C."/>
            <person name="Kema G.H.J."/>
            <person name="Lawrence C."/>
            <person name="Scott J.A."/>
            <person name="Spatafora J.W."/>
            <person name="Turgeon B.G."/>
            <person name="de Wit P.J.G.M."/>
            <person name="Zhong S."/>
            <person name="Goodwin S.B."/>
            <person name="Grigoriev I.V."/>
        </authorList>
    </citation>
    <scope>NUCLEOTIDE SEQUENCE [LARGE SCALE GENOMIC DNA]</scope>
    <source>
        <strain evidence="3">NZE10 / CBS 128990</strain>
    </source>
</reference>
<organism evidence="2 3">
    <name type="scientific">Dothistroma septosporum (strain NZE10 / CBS 128990)</name>
    <name type="common">Red band needle blight fungus</name>
    <name type="synonym">Mycosphaerella pini</name>
    <dbReference type="NCBI Taxonomy" id="675120"/>
    <lineage>
        <taxon>Eukaryota</taxon>
        <taxon>Fungi</taxon>
        <taxon>Dikarya</taxon>
        <taxon>Ascomycota</taxon>
        <taxon>Pezizomycotina</taxon>
        <taxon>Dothideomycetes</taxon>
        <taxon>Dothideomycetidae</taxon>
        <taxon>Mycosphaerellales</taxon>
        <taxon>Mycosphaerellaceae</taxon>
        <taxon>Dothistroma</taxon>
    </lineage>
</organism>